<reference evidence="1 3" key="1">
    <citation type="submission" date="2019-03" db="EMBL/GenBank/DDBJ databases">
        <title>Genomic Encyclopedia of Type Strains, Phase IV (KMG-IV): sequencing the most valuable type-strain genomes for metagenomic binning, comparative biology and taxonomic classification.</title>
        <authorList>
            <person name="Goeker M."/>
        </authorList>
    </citation>
    <scope>NUCLEOTIDE SEQUENCE [LARGE SCALE GENOMIC DNA]</scope>
    <source>
        <strain evidence="1 3">DSM 12034</strain>
    </source>
</reference>
<dbReference type="AlphaFoldDB" id="A0A4R3LFB7"/>
<dbReference type="EMBL" id="VJNC01000013">
    <property type="protein sequence ID" value="TSE20301.1"/>
    <property type="molecule type" value="Genomic_DNA"/>
</dbReference>
<keyword evidence="4" id="KW-1185">Reference proteome</keyword>
<proteinExistence type="predicted"/>
<accession>A0A4R3LFB7</accession>
<sequence>MKCRSGLHEWLDPASAQRCCDPGWRRELRYGFNRLPGDADDGAVPIRGTGWRWVWHRLAADEPQDVSPNAA</sequence>
<gene>
    <name evidence="1" type="ORF">EDC36_104197</name>
    <name evidence="2" type="ORF">Tigna_01932</name>
</gene>
<dbReference type="Proteomes" id="UP000315577">
    <property type="component" value="Unassembled WGS sequence"/>
</dbReference>
<dbReference type="OrthoDB" id="479699at2"/>
<dbReference type="RefSeq" id="WP_132962091.1">
    <property type="nucleotide sequence ID" value="NZ_SMAH01000004.1"/>
</dbReference>
<evidence type="ECO:0000313" key="1">
    <source>
        <dbReference type="EMBL" id="TCS98773.1"/>
    </source>
</evidence>
<evidence type="ECO:0000313" key="4">
    <source>
        <dbReference type="Proteomes" id="UP000315577"/>
    </source>
</evidence>
<organism evidence="1 3">
    <name type="scientific">Tepidimonas ignava</name>
    <dbReference type="NCBI Taxonomy" id="114249"/>
    <lineage>
        <taxon>Bacteria</taxon>
        <taxon>Pseudomonadati</taxon>
        <taxon>Pseudomonadota</taxon>
        <taxon>Betaproteobacteria</taxon>
        <taxon>Burkholderiales</taxon>
        <taxon>Tepidimonas</taxon>
    </lineage>
</organism>
<name>A0A4R3LFB7_9BURK</name>
<evidence type="ECO:0000313" key="2">
    <source>
        <dbReference type="EMBL" id="TSE20301.1"/>
    </source>
</evidence>
<evidence type="ECO:0000313" key="3">
    <source>
        <dbReference type="Proteomes" id="UP000295536"/>
    </source>
</evidence>
<reference evidence="2 4" key="2">
    <citation type="submission" date="2019-07" db="EMBL/GenBank/DDBJ databases">
        <title>Tepidimonas ignava SPS-1037 draft genome.</title>
        <authorList>
            <person name="Da Costa M.S."/>
            <person name="Froufe H.J.C."/>
            <person name="Egas C."/>
            <person name="Albuquerque L."/>
        </authorList>
    </citation>
    <scope>NUCLEOTIDE SEQUENCE [LARGE SCALE GENOMIC DNA]</scope>
    <source>
        <strain evidence="2 4">SPS-1037</strain>
    </source>
</reference>
<dbReference type="Proteomes" id="UP000295536">
    <property type="component" value="Unassembled WGS sequence"/>
</dbReference>
<dbReference type="EMBL" id="SMAH01000004">
    <property type="protein sequence ID" value="TCS98773.1"/>
    <property type="molecule type" value="Genomic_DNA"/>
</dbReference>
<protein>
    <submittedName>
        <fullName evidence="1">Uncharacterized protein</fullName>
    </submittedName>
</protein>
<comment type="caution">
    <text evidence="1">The sequence shown here is derived from an EMBL/GenBank/DDBJ whole genome shotgun (WGS) entry which is preliminary data.</text>
</comment>